<name>A0AAE0GW93_9CHLO</name>
<comment type="caution">
    <text evidence="2">The sequence shown here is derived from an EMBL/GenBank/DDBJ whole genome shotgun (WGS) entry which is preliminary data.</text>
</comment>
<sequence length="438" mass="49138">MLTLMDGQIASLTAEVAACKQAESSSSGSSAAPKKKGAEAEIARRKTLLYVPADCKNPFPERPKNLESDMPQIFPMYGDKTHDALSKKTASSMKYEYAVLAPAFSYMHGSLAFVTDTVDGLDAEAFTPDEIYEWVKRVGNSIHGVYSLLCNRFTDCVYQGTEDLVTDTILKEYIEEFEKGKNKASLYANMKNAALAETETSRYPEGSEEEERGVTPIQRSYSGSLVESRCDGFEDPPHGSTTHVSRVFLVKKGEKWRLVFDFKWLDSFCIKSRAPRQRERVRRVLARRGLSRNEKKGQRERQLIEHLGLEVDLKDRLFRVTKKPSGEAVTSRVVFRADDQAKLGREDEADSASTPQSGVVAPSAGDEPVERRPDVSVAMQREHISSMEDVLSVVLLKEKGRRHHQTSSIVHRYIDPTAVPNEYMKHFCGWMAPYSSCG</sequence>
<evidence type="ECO:0000256" key="1">
    <source>
        <dbReference type="SAM" id="MobiDB-lite"/>
    </source>
</evidence>
<dbReference type="AlphaFoldDB" id="A0AAE0GW93"/>
<feature type="region of interest" description="Disordered" evidence="1">
    <location>
        <begin position="343"/>
        <end position="373"/>
    </location>
</feature>
<organism evidence="2 3">
    <name type="scientific">Cymbomonas tetramitiformis</name>
    <dbReference type="NCBI Taxonomy" id="36881"/>
    <lineage>
        <taxon>Eukaryota</taxon>
        <taxon>Viridiplantae</taxon>
        <taxon>Chlorophyta</taxon>
        <taxon>Pyramimonadophyceae</taxon>
        <taxon>Pyramimonadales</taxon>
        <taxon>Pyramimonadaceae</taxon>
        <taxon>Cymbomonas</taxon>
    </lineage>
</organism>
<accession>A0AAE0GW93</accession>
<gene>
    <name evidence="2" type="ORF">CYMTET_6920</name>
</gene>
<dbReference type="EMBL" id="LGRX02001799">
    <property type="protein sequence ID" value="KAK3285472.1"/>
    <property type="molecule type" value="Genomic_DNA"/>
</dbReference>
<evidence type="ECO:0000313" key="2">
    <source>
        <dbReference type="EMBL" id="KAK3285472.1"/>
    </source>
</evidence>
<evidence type="ECO:0000313" key="3">
    <source>
        <dbReference type="Proteomes" id="UP001190700"/>
    </source>
</evidence>
<protein>
    <submittedName>
        <fullName evidence="2">Uncharacterized protein</fullName>
    </submittedName>
</protein>
<keyword evidence="3" id="KW-1185">Reference proteome</keyword>
<dbReference type="Proteomes" id="UP001190700">
    <property type="component" value="Unassembled WGS sequence"/>
</dbReference>
<proteinExistence type="predicted"/>
<reference evidence="2 3" key="1">
    <citation type="journal article" date="2015" name="Genome Biol. Evol.">
        <title>Comparative Genomics of a Bacterivorous Green Alga Reveals Evolutionary Causalities and Consequences of Phago-Mixotrophic Mode of Nutrition.</title>
        <authorList>
            <person name="Burns J.A."/>
            <person name="Paasch A."/>
            <person name="Narechania A."/>
            <person name="Kim E."/>
        </authorList>
    </citation>
    <scope>NUCLEOTIDE SEQUENCE [LARGE SCALE GENOMIC DNA]</scope>
    <source>
        <strain evidence="2 3">PLY_AMNH</strain>
    </source>
</reference>
<dbReference type="SUPFAM" id="SSF56672">
    <property type="entry name" value="DNA/RNA polymerases"/>
    <property type="match status" value="1"/>
</dbReference>
<dbReference type="InterPro" id="IPR043502">
    <property type="entry name" value="DNA/RNA_pol_sf"/>
</dbReference>